<evidence type="ECO:0000256" key="5">
    <source>
        <dbReference type="ARBA" id="ARBA00022989"/>
    </source>
</evidence>
<accession>A0ABT9DAR7</accession>
<evidence type="ECO:0000256" key="2">
    <source>
        <dbReference type="ARBA" id="ARBA00006214"/>
    </source>
</evidence>
<evidence type="ECO:0000313" key="12">
    <source>
        <dbReference type="EMBL" id="MDO8107243.1"/>
    </source>
</evidence>
<feature type="transmembrane region" description="Helical" evidence="10">
    <location>
        <begin position="21"/>
        <end position="45"/>
    </location>
</feature>
<comment type="similarity">
    <text evidence="2">Belongs to the VKOR family.</text>
</comment>
<keyword evidence="5 10" id="KW-1133">Transmembrane helix</keyword>
<evidence type="ECO:0000256" key="7">
    <source>
        <dbReference type="ARBA" id="ARBA00023136"/>
    </source>
</evidence>
<protein>
    <submittedName>
        <fullName evidence="12">Vitamin K epoxide reductase family protein</fullName>
    </submittedName>
</protein>
<evidence type="ECO:0000256" key="9">
    <source>
        <dbReference type="ARBA" id="ARBA00023284"/>
    </source>
</evidence>
<evidence type="ECO:0000256" key="1">
    <source>
        <dbReference type="ARBA" id="ARBA00004141"/>
    </source>
</evidence>
<gene>
    <name evidence="12" type="ORF">Q6348_08550</name>
</gene>
<keyword evidence="3 10" id="KW-0812">Transmembrane</keyword>
<organism evidence="12 13">
    <name type="scientific">Actinotalea lenta</name>
    <dbReference type="NCBI Taxonomy" id="3064654"/>
    <lineage>
        <taxon>Bacteria</taxon>
        <taxon>Bacillati</taxon>
        <taxon>Actinomycetota</taxon>
        <taxon>Actinomycetes</taxon>
        <taxon>Micrococcales</taxon>
        <taxon>Cellulomonadaceae</taxon>
        <taxon>Actinotalea</taxon>
    </lineage>
</organism>
<keyword evidence="6" id="KW-0560">Oxidoreductase</keyword>
<dbReference type="Gene3D" id="1.20.1440.130">
    <property type="entry name" value="VKOR domain"/>
    <property type="match status" value="1"/>
</dbReference>
<dbReference type="SMART" id="SM00756">
    <property type="entry name" value="VKc"/>
    <property type="match status" value="1"/>
</dbReference>
<dbReference type="RefSeq" id="WP_304600875.1">
    <property type="nucleotide sequence ID" value="NZ_JAUQYO010000001.1"/>
</dbReference>
<feature type="transmembrane region" description="Helical" evidence="10">
    <location>
        <begin position="125"/>
        <end position="145"/>
    </location>
</feature>
<comment type="caution">
    <text evidence="12">The sequence shown here is derived from an EMBL/GenBank/DDBJ whole genome shotgun (WGS) entry which is preliminary data.</text>
</comment>
<dbReference type="Pfam" id="PF07884">
    <property type="entry name" value="VKOR"/>
    <property type="match status" value="1"/>
</dbReference>
<keyword evidence="7 10" id="KW-0472">Membrane</keyword>
<dbReference type="InterPro" id="IPR038354">
    <property type="entry name" value="VKOR_sf"/>
</dbReference>
<keyword evidence="13" id="KW-1185">Reference proteome</keyword>
<evidence type="ECO:0000259" key="11">
    <source>
        <dbReference type="SMART" id="SM00756"/>
    </source>
</evidence>
<dbReference type="InterPro" id="IPR012932">
    <property type="entry name" value="VKOR"/>
</dbReference>
<keyword evidence="8" id="KW-1015">Disulfide bond</keyword>
<feature type="transmembrane region" description="Helical" evidence="10">
    <location>
        <begin position="99"/>
        <end position="119"/>
    </location>
</feature>
<comment type="subcellular location">
    <subcellularLocation>
        <location evidence="1">Membrane</location>
        <topology evidence="1">Multi-pass membrane protein</topology>
    </subcellularLocation>
</comment>
<evidence type="ECO:0000256" key="8">
    <source>
        <dbReference type="ARBA" id="ARBA00023157"/>
    </source>
</evidence>
<evidence type="ECO:0000256" key="3">
    <source>
        <dbReference type="ARBA" id="ARBA00022692"/>
    </source>
</evidence>
<keyword evidence="4" id="KW-0874">Quinone</keyword>
<evidence type="ECO:0000256" key="6">
    <source>
        <dbReference type="ARBA" id="ARBA00023002"/>
    </source>
</evidence>
<dbReference type="Proteomes" id="UP001232536">
    <property type="component" value="Unassembled WGS sequence"/>
</dbReference>
<evidence type="ECO:0000256" key="4">
    <source>
        <dbReference type="ARBA" id="ARBA00022719"/>
    </source>
</evidence>
<keyword evidence="9" id="KW-0676">Redox-active center</keyword>
<feature type="domain" description="Vitamin K epoxide reductase" evidence="11">
    <location>
        <begin position="15"/>
        <end position="148"/>
    </location>
</feature>
<evidence type="ECO:0000256" key="10">
    <source>
        <dbReference type="SAM" id="Phobius"/>
    </source>
</evidence>
<name>A0ABT9DAR7_9CELL</name>
<dbReference type="EMBL" id="JAUQYP010000001">
    <property type="protein sequence ID" value="MDO8107243.1"/>
    <property type="molecule type" value="Genomic_DNA"/>
</dbReference>
<reference evidence="12 13" key="1">
    <citation type="submission" date="2023-07" db="EMBL/GenBank/DDBJ databases">
        <title>Description of novel actinomycetes strains, isolated from tidal flat sediment.</title>
        <authorList>
            <person name="Lu C."/>
        </authorList>
    </citation>
    <scope>NUCLEOTIDE SEQUENCE [LARGE SCALE GENOMIC DNA]</scope>
    <source>
        <strain evidence="12 13">SYSU T00b441</strain>
    </source>
</reference>
<sequence>MSPLLPPGFTHNPSSLQLRRWLVGLACAGLAVATFLTLVQLRVIGSWDPVFGTTEDVLHSWVSELFPVPDALLGALIYLSEVVLGSIGGADRWRTHPWVVLAFEAALLATATAGIALTLVQAFVLHTYCLLCLVQAAIGVTLLTVSRLQEARAALAQLRRLRR</sequence>
<evidence type="ECO:0000313" key="13">
    <source>
        <dbReference type="Proteomes" id="UP001232536"/>
    </source>
</evidence>
<feature type="transmembrane region" description="Helical" evidence="10">
    <location>
        <begin position="65"/>
        <end position="87"/>
    </location>
</feature>
<proteinExistence type="inferred from homology"/>